<gene>
    <name evidence="1" type="ORF">GPM918_LOCUS17103</name>
    <name evidence="2" type="ORF">SRO942_LOCUS17102</name>
</gene>
<dbReference type="EMBL" id="CAJNOQ010004634">
    <property type="protein sequence ID" value="CAF1067592.1"/>
    <property type="molecule type" value="Genomic_DNA"/>
</dbReference>
<comment type="caution">
    <text evidence="1">The sequence shown here is derived from an EMBL/GenBank/DDBJ whole genome shotgun (WGS) entry which is preliminary data.</text>
</comment>
<dbReference type="Proteomes" id="UP000663829">
    <property type="component" value="Unassembled WGS sequence"/>
</dbReference>
<keyword evidence="3" id="KW-1185">Reference proteome</keyword>
<evidence type="ECO:0000313" key="1">
    <source>
        <dbReference type="EMBL" id="CAF1067592.1"/>
    </source>
</evidence>
<dbReference type="OrthoDB" id="10022864at2759"/>
<proteinExistence type="predicted"/>
<organism evidence="1 3">
    <name type="scientific">Didymodactylos carnosus</name>
    <dbReference type="NCBI Taxonomy" id="1234261"/>
    <lineage>
        <taxon>Eukaryota</taxon>
        <taxon>Metazoa</taxon>
        <taxon>Spiralia</taxon>
        <taxon>Gnathifera</taxon>
        <taxon>Rotifera</taxon>
        <taxon>Eurotatoria</taxon>
        <taxon>Bdelloidea</taxon>
        <taxon>Philodinida</taxon>
        <taxon>Philodinidae</taxon>
        <taxon>Didymodactylos</taxon>
    </lineage>
</organism>
<name>A0A814LS62_9BILA</name>
<evidence type="ECO:0000313" key="2">
    <source>
        <dbReference type="EMBL" id="CAF3835089.1"/>
    </source>
</evidence>
<dbReference type="AlphaFoldDB" id="A0A814LS62"/>
<reference evidence="1" key="1">
    <citation type="submission" date="2021-02" db="EMBL/GenBank/DDBJ databases">
        <authorList>
            <person name="Nowell W R."/>
        </authorList>
    </citation>
    <scope>NUCLEOTIDE SEQUENCE</scope>
</reference>
<sequence>MQARPLFSYLKDDIKVERTPEIDFLYFSLLIHFHRLEYISPEQTIITNEILYYLSKIPTINSLKSHRFSFLRSKLNINGFKYLLSLKEMLKELEVSAKHIMDDELMMMQYPREADCTEDEYEVHLTQEHVNILKQFVNLKNLSFNRINIDREDLNNLLISLAQYNNLIILSLEYVCFPSFTSISIINNLEELSLLHPYNSNREEYTDKDLFILYPLKKLKVLLLYYSMNLSKTIRKQLKEKTLKISQDGPFCNLAFQQLEEFIHNDDDDDGDSDGDGTRHYQIGSYWDQ</sequence>
<dbReference type="EMBL" id="CAJOBC010004634">
    <property type="protein sequence ID" value="CAF3835089.1"/>
    <property type="molecule type" value="Genomic_DNA"/>
</dbReference>
<accession>A0A814LS62</accession>
<protein>
    <submittedName>
        <fullName evidence="1">Uncharacterized protein</fullName>
    </submittedName>
</protein>
<dbReference type="SUPFAM" id="SSF52047">
    <property type="entry name" value="RNI-like"/>
    <property type="match status" value="1"/>
</dbReference>
<dbReference type="Proteomes" id="UP000681722">
    <property type="component" value="Unassembled WGS sequence"/>
</dbReference>
<evidence type="ECO:0000313" key="3">
    <source>
        <dbReference type="Proteomes" id="UP000663829"/>
    </source>
</evidence>